<feature type="compositionally biased region" description="Acidic residues" evidence="1">
    <location>
        <begin position="99"/>
        <end position="109"/>
    </location>
</feature>
<gene>
    <name evidence="2" type="ORF">O6P43_007239</name>
</gene>
<sequence>MIAEPGFVVVSVNEVRRTRRLLALPADVDLLPGKAYLLVPTGRALSWASESEMEIAHQWAFENRNNIKKKKKKNSSDPPKKSSGSGSRVSPAVSVSDADNGEVEVEEEVPREVAITFTGTGTAGRLSGSLRRWNPALEPILESH</sequence>
<dbReference type="Pfam" id="PF14009">
    <property type="entry name" value="PADRE"/>
    <property type="match status" value="1"/>
</dbReference>
<dbReference type="AlphaFoldDB" id="A0AAD7VJ30"/>
<keyword evidence="3" id="KW-1185">Reference proteome</keyword>
<evidence type="ECO:0000256" key="1">
    <source>
        <dbReference type="SAM" id="MobiDB-lite"/>
    </source>
</evidence>
<accession>A0AAD7VJ30</accession>
<reference evidence="2" key="1">
    <citation type="journal article" date="2023" name="Science">
        <title>Elucidation of the pathway for biosynthesis of saponin adjuvants from the soapbark tree.</title>
        <authorList>
            <person name="Reed J."/>
            <person name="Orme A."/>
            <person name="El-Demerdash A."/>
            <person name="Owen C."/>
            <person name="Martin L.B.B."/>
            <person name="Misra R.C."/>
            <person name="Kikuchi S."/>
            <person name="Rejzek M."/>
            <person name="Martin A.C."/>
            <person name="Harkess A."/>
            <person name="Leebens-Mack J."/>
            <person name="Louveau T."/>
            <person name="Stephenson M.J."/>
            <person name="Osbourn A."/>
        </authorList>
    </citation>
    <scope>NUCLEOTIDE SEQUENCE</scope>
    <source>
        <strain evidence="2">S10</strain>
    </source>
</reference>
<dbReference type="EMBL" id="JARAOO010000003">
    <property type="protein sequence ID" value="KAJ7977647.1"/>
    <property type="molecule type" value="Genomic_DNA"/>
</dbReference>
<proteinExistence type="predicted"/>
<comment type="caution">
    <text evidence="2">The sequence shown here is derived from an EMBL/GenBank/DDBJ whole genome shotgun (WGS) entry which is preliminary data.</text>
</comment>
<evidence type="ECO:0000313" key="3">
    <source>
        <dbReference type="Proteomes" id="UP001163823"/>
    </source>
</evidence>
<feature type="region of interest" description="Disordered" evidence="1">
    <location>
        <begin position="66"/>
        <end position="129"/>
    </location>
</feature>
<dbReference type="InterPro" id="IPR025322">
    <property type="entry name" value="PADRE_dom"/>
</dbReference>
<protein>
    <submittedName>
        <fullName evidence="2">DUF4228 domain-containing protein</fullName>
    </submittedName>
</protein>
<organism evidence="2 3">
    <name type="scientific">Quillaja saponaria</name>
    <name type="common">Soap bark tree</name>
    <dbReference type="NCBI Taxonomy" id="32244"/>
    <lineage>
        <taxon>Eukaryota</taxon>
        <taxon>Viridiplantae</taxon>
        <taxon>Streptophyta</taxon>
        <taxon>Embryophyta</taxon>
        <taxon>Tracheophyta</taxon>
        <taxon>Spermatophyta</taxon>
        <taxon>Magnoliopsida</taxon>
        <taxon>eudicotyledons</taxon>
        <taxon>Gunneridae</taxon>
        <taxon>Pentapetalae</taxon>
        <taxon>rosids</taxon>
        <taxon>fabids</taxon>
        <taxon>Fabales</taxon>
        <taxon>Quillajaceae</taxon>
        <taxon>Quillaja</taxon>
    </lineage>
</organism>
<evidence type="ECO:0000313" key="2">
    <source>
        <dbReference type="EMBL" id="KAJ7977647.1"/>
    </source>
</evidence>
<dbReference type="Proteomes" id="UP001163823">
    <property type="component" value="Chromosome 3"/>
</dbReference>
<dbReference type="KEGG" id="qsa:O6P43_007239"/>
<feature type="compositionally biased region" description="Low complexity" evidence="1">
    <location>
        <begin position="81"/>
        <end position="96"/>
    </location>
</feature>
<name>A0AAD7VJ30_QUISA</name>